<gene>
    <name evidence="1" type="ORF">BMF97_05015</name>
</gene>
<reference evidence="1 2" key="1">
    <citation type="submission" date="2016-11" db="EMBL/GenBank/DDBJ databases">
        <title>Genome sequence and comparative genomic analysis of clinical strain Elizabethkingia meningoseptica 61421 PRCM.</title>
        <authorList>
            <person name="Wang M."/>
            <person name="Hu S."/>
            <person name="Cao L."/>
            <person name="Jiang T."/>
            <person name="Zhou Y."/>
            <person name="Ming D."/>
        </authorList>
    </citation>
    <scope>NUCLEOTIDE SEQUENCE [LARGE SCALE GENOMIC DNA]</scope>
    <source>
        <strain evidence="1 2">61421 PRCM</strain>
    </source>
</reference>
<sequence>MKTPWKLFIIATFISVFTKAQVTYFDYIEKAEDFYFKDKNYLESAKAYDMAFKANKGKSIQSNFYNAACMWALANKPEKAVYYLKLIINKNKIIPSWSDPSEFYNNLQGDQDLESLRKRSDWSDLLAKAKRNKEQFETGMNESLSNEISGLREKDQTLRLKLDELRKDHTKINSPEEKELLSQIKIQDAQVLKQAEEIIEKNGWPALQKVGYKNSQTMWLIIQHADPATMKKYYSVMKTAAEKGELLPRDFAFLEDRMNMYSHKLQMYGSQTVVDRENKKFYLYPVEQVDQLDQRRASVGLESIKKYLKAYNIDWDIVQYKEQLPALIQKSKVEL</sequence>
<accession>A0A1V3U1Y0</accession>
<name>A0A1V3U1Y0_ELIME</name>
<dbReference type="InterPro" id="IPR046732">
    <property type="entry name" value="DUF6624"/>
</dbReference>
<dbReference type="STRING" id="238.BBD35_17095"/>
<dbReference type="OrthoDB" id="1164858at2"/>
<protein>
    <submittedName>
        <fullName evidence="1">Uncharacterized protein</fullName>
    </submittedName>
</protein>
<organism evidence="1 2">
    <name type="scientific">Elizabethkingia meningoseptica</name>
    <name type="common">Chryseobacterium meningosepticum</name>
    <dbReference type="NCBI Taxonomy" id="238"/>
    <lineage>
        <taxon>Bacteria</taxon>
        <taxon>Pseudomonadati</taxon>
        <taxon>Bacteroidota</taxon>
        <taxon>Flavobacteriia</taxon>
        <taxon>Flavobacteriales</taxon>
        <taxon>Weeksellaceae</taxon>
        <taxon>Elizabethkingia</taxon>
    </lineage>
</organism>
<keyword evidence="2" id="KW-1185">Reference proteome</keyword>
<evidence type="ECO:0000313" key="2">
    <source>
        <dbReference type="Proteomes" id="UP000188947"/>
    </source>
</evidence>
<dbReference type="eggNOG" id="COG2259">
    <property type="taxonomic scope" value="Bacteria"/>
</dbReference>
<proteinExistence type="predicted"/>
<dbReference type="Proteomes" id="UP000188947">
    <property type="component" value="Unassembled WGS sequence"/>
</dbReference>
<dbReference type="Pfam" id="PF20329">
    <property type="entry name" value="DUF6624"/>
    <property type="match status" value="1"/>
</dbReference>
<dbReference type="RefSeq" id="WP_069214397.1">
    <property type="nucleotide sequence ID" value="NZ_CP016378.1"/>
</dbReference>
<comment type="caution">
    <text evidence="1">The sequence shown here is derived from an EMBL/GenBank/DDBJ whole genome shotgun (WGS) entry which is preliminary data.</text>
</comment>
<evidence type="ECO:0000313" key="1">
    <source>
        <dbReference type="EMBL" id="OOH96638.1"/>
    </source>
</evidence>
<dbReference type="EMBL" id="MPOG01000007">
    <property type="protein sequence ID" value="OOH96638.1"/>
    <property type="molecule type" value="Genomic_DNA"/>
</dbReference>
<dbReference type="AlphaFoldDB" id="A0A1V3U1Y0"/>